<dbReference type="InterPro" id="IPR043198">
    <property type="entry name" value="Cyclin/Ssn8"/>
</dbReference>
<dbReference type="Proteomes" id="UP000245768">
    <property type="component" value="Unassembled WGS sequence"/>
</dbReference>
<dbReference type="InParanoid" id="A0A316YJW4"/>
<evidence type="ECO:0000259" key="3">
    <source>
        <dbReference type="SMART" id="SM00385"/>
    </source>
</evidence>
<dbReference type="RefSeq" id="XP_025376106.1">
    <property type="nucleotide sequence ID" value="XM_025521945.1"/>
</dbReference>
<dbReference type="AlphaFoldDB" id="A0A316YJW4"/>
<dbReference type="GeneID" id="37043861"/>
<keyword evidence="1" id="KW-0195">Cyclin</keyword>
<dbReference type="SMART" id="SM00385">
    <property type="entry name" value="CYCLIN"/>
    <property type="match status" value="2"/>
</dbReference>
<dbReference type="InterPro" id="IPR013763">
    <property type="entry name" value="Cyclin-like_dom"/>
</dbReference>
<gene>
    <name evidence="4" type="ORF">FA10DRAFT_267527</name>
</gene>
<dbReference type="PANTHER" id="PTHR10026">
    <property type="entry name" value="CYCLIN"/>
    <property type="match status" value="1"/>
</dbReference>
<dbReference type="GO" id="GO:0006357">
    <property type="term" value="P:regulation of transcription by RNA polymerase II"/>
    <property type="evidence" value="ECO:0007669"/>
    <property type="project" value="InterPro"/>
</dbReference>
<dbReference type="CDD" id="cd20532">
    <property type="entry name" value="CYCLIN_CCNL_rpt1"/>
    <property type="match status" value="1"/>
</dbReference>
<accession>A0A316YJW4</accession>
<dbReference type="SUPFAM" id="SSF47954">
    <property type="entry name" value="Cyclin-like"/>
    <property type="match status" value="2"/>
</dbReference>
<dbReference type="FunCoup" id="A0A316YJW4">
    <property type="interactions" value="164"/>
</dbReference>
<feature type="region of interest" description="Disordered" evidence="2">
    <location>
        <begin position="116"/>
        <end position="144"/>
    </location>
</feature>
<evidence type="ECO:0000313" key="5">
    <source>
        <dbReference type="Proteomes" id="UP000245768"/>
    </source>
</evidence>
<sequence length="323" mass="36353">MPQLLNTLASEAQVRETPSRRDGIPAEFEDELRVYGCQLIQQAGILLSLPQVTMATAQVLFQRFWYVSSMKSFSIKDIGMGALFLSSKLEESPVRLRDLINVYDFLIQRGLHFSKHNPSPRAKQLPRQSSKMSSSSSSSSSPVPPFHYEPEQYFSSSFYDYKDALVIAEMQILKRLGFQVQVNLPYATMVNYLQTLGLADAERHPGVAQRAWGILNDALQTPVYALFAPHVLAAASIYLVMHTMKPQPAVLPLEPKPWWELFDVTREELRIVCAHVLRLYDARSGLAAAVRDEWGGLADFCERAAVREWIAAQSSSSQQQQTA</sequence>
<dbReference type="GO" id="GO:0016538">
    <property type="term" value="F:cyclin-dependent protein serine/threonine kinase regulator activity"/>
    <property type="evidence" value="ECO:0007669"/>
    <property type="project" value="InterPro"/>
</dbReference>
<reference evidence="4 5" key="1">
    <citation type="journal article" date="2018" name="Mol. Biol. Evol.">
        <title>Broad Genomic Sampling Reveals a Smut Pathogenic Ancestry of the Fungal Clade Ustilaginomycotina.</title>
        <authorList>
            <person name="Kijpornyongpan T."/>
            <person name="Mondo S.J."/>
            <person name="Barry K."/>
            <person name="Sandor L."/>
            <person name="Lee J."/>
            <person name="Lipzen A."/>
            <person name="Pangilinan J."/>
            <person name="LaButti K."/>
            <person name="Hainaut M."/>
            <person name="Henrissat B."/>
            <person name="Grigoriev I.V."/>
            <person name="Spatafora J.W."/>
            <person name="Aime M.C."/>
        </authorList>
    </citation>
    <scope>NUCLEOTIDE SEQUENCE [LARGE SCALE GENOMIC DNA]</scope>
    <source>
        <strain evidence="4 5">MCA 4198</strain>
    </source>
</reference>
<evidence type="ECO:0000313" key="4">
    <source>
        <dbReference type="EMBL" id="PWN88908.1"/>
    </source>
</evidence>
<comment type="similarity">
    <text evidence="1">Belongs to the cyclin family.</text>
</comment>
<dbReference type="EMBL" id="KZ819637">
    <property type="protein sequence ID" value="PWN88908.1"/>
    <property type="molecule type" value="Genomic_DNA"/>
</dbReference>
<feature type="compositionally biased region" description="Low complexity" evidence="2">
    <location>
        <begin position="129"/>
        <end position="141"/>
    </location>
</feature>
<dbReference type="InterPro" id="IPR036915">
    <property type="entry name" value="Cyclin-like_sf"/>
</dbReference>
<dbReference type="Gene3D" id="1.10.472.10">
    <property type="entry name" value="Cyclin-like"/>
    <property type="match status" value="2"/>
</dbReference>
<keyword evidence="5" id="KW-1185">Reference proteome</keyword>
<dbReference type="PIRSF" id="PIRSF036580">
    <property type="entry name" value="Cyclin_L"/>
    <property type="match status" value="1"/>
</dbReference>
<dbReference type="STRING" id="215250.A0A316YJW4"/>
<dbReference type="OrthoDB" id="10264655at2759"/>
<feature type="domain" description="Cyclin-like" evidence="3">
    <location>
        <begin position="187"/>
        <end position="278"/>
    </location>
</feature>
<protein>
    <submittedName>
        <fullName evidence="4">Cyclin-like protein</fullName>
    </submittedName>
</protein>
<evidence type="ECO:0000256" key="2">
    <source>
        <dbReference type="SAM" id="MobiDB-lite"/>
    </source>
</evidence>
<proteinExistence type="inferred from homology"/>
<name>A0A316YJW4_9BASI</name>
<evidence type="ECO:0000256" key="1">
    <source>
        <dbReference type="RuleBase" id="RU000383"/>
    </source>
</evidence>
<dbReference type="InterPro" id="IPR006671">
    <property type="entry name" value="Cyclin_N"/>
</dbReference>
<dbReference type="Pfam" id="PF00134">
    <property type="entry name" value="Cyclin_N"/>
    <property type="match status" value="1"/>
</dbReference>
<organism evidence="4 5">
    <name type="scientific">Acaromyces ingoldii</name>
    <dbReference type="NCBI Taxonomy" id="215250"/>
    <lineage>
        <taxon>Eukaryota</taxon>
        <taxon>Fungi</taxon>
        <taxon>Dikarya</taxon>
        <taxon>Basidiomycota</taxon>
        <taxon>Ustilaginomycotina</taxon>
        <taxon>Exobasidiomycetes</taxon>
        <taxon>Exobasidiales</taxon>
        <taxon>Cryptobasidiaceae</taxon>
        <taxon>Acaromyces</taxon>
    </lineage>
</organism>
<feature type="domain" description="Cyclin-like" evidence="3">
    <location>
        <begin position="38"/>
        <end position="174"/>
    </location>
</feature>